<accession>A0ABY8QIJ1</accession>
<dbReference type="PANTHER" id="PTHR34136:SF1">
    <property type="entry name" value="UDP-N-ACETYL-D-MANNOSAMINURONIC ACID TRANSFERASE"/>
    <property type="match status" value="1"/>
</dbReference>
<dbReference type="RefSeq" id="WP_282301088.1">
    <property type="nucleotide sequence ID" value="NZ_CP124616.1"/>
</dbReference>
<name>A0ABY8QIJ1_9RHOB</name>
<keyword evidence="4" id="KW-1185">Reference proteome</keyword>
<organism evidence="3 4">
    <name type="scientific">Tropicibacter oceani</name>
    <dbReference type="NCBI Taxonomy" id="3058420"/>
    <lineage>
        <taxon>Bacteria</taxon>
        <taxon>Pseudomonadati</taxon>
        <taxon>Pseudomonadota</taxon>
        <taxon>Alphaproteobacteria</taxon>
        <taxon>Rhodobacterales</taxon>
        <taxon>Roseobacteraceae</taxon>
        <taxon>Tropicibacter</taxon>
    </lineage>
</organism>
<sequence>MRFTLKGQTVAVNVPTWAALEARVSDRLSRKEGFALATINLDHLVKLNASPAFRAAYAAQDFVVADGNPIVWMARLAGRPVELIPGSDAILPLARIAARQGVSVALVGSTKPALAAAKTSLQAQVPGLDVACCIAPPMGFDAGGAQGREVLQRIAASGAGLCFIALGAPKQELFAAAGRRVTPGIGFASIGAGLDFLAGTQQRAPAWARRFAVEWLWRMLSSPKRLGMRYLRCMVILPGQVLRALALRLRGNRA</sequence>
<dbReference type="InterPro" id="IPR004629">
    <property type="entry name" value="WecG_TagA_CpsF"/>
</dbReference>
<dbReference type="NCBIfam" id="TIGR00696">
    <property type="entry name" value="wecG_tagA_cpsF"/>
    <property type="match status" value="1"/>
</dbReference>
<dbReference type="CDD" id="cd06533">
    <property type="entry name" value="Glyco_transf_WecG_TagA"/>
    <property type="match status" value="1"/>
</dbReference>
<evidence type="ECO:0000313" key="3">
    <source>
        <dbReference type="EMBL" id="WGW04454.1"/>
    </source>
</evidence>
<keyword evidence="1" id="KW-0328">Glycosyltransferase</keyword>
<gene>
    <name evidence="3" type="ORF">QF118_02595</name>
</gene>
<dbReference type="Pfam" id="PF03808">
    <property type="entry name" value="Glyco_tran_WecG"/>
    <property type="match status" value="1"/>
</dbReference>
<evidence type="ECO:0000256" key="2">
    <source>
        <dbReference type="ARBA" id="ARBA00022679"/>
    </source>
</evidence>
<dbReference type="EMBL" id="CP124616">
    <property type="protein sequence ID" value="WGW04454.1"/>
    <property type="molecule type" value="Genomic_DNA"/>
</dbReference>
<keyword evidence="2" id="KW-0808">Transferase</keyword>
<proteinExistence type="predicted"/>
<dbReference type="PANTHER" id="PTHR34136">
    <property type="match status" value="1"/>
</dbReference>
<evidence type="ECO:0000313" key="4">
    <source>
        <dbReference type="Proteomes" id="UP001241605"/>
    </source>
</evidence>
<protein>
    <submittedName>
        <fullName evidence="3">WecB/TagA/CpsF family glycosyltransferase</fullName>
    </submittedName>
</protein>
<reference evidence="3 4" key="1">
    <citation type="submission" date="2023-05" db="EMBL/GenBank/DDBJ databases">
        <title>YMD87, complete Genome.</title>
        <authorList>
            <person name="Zhang J."/>
            <person name="Xu X."/>
        </authorList>
    </citation>
    <scope>NUCLEOTIDE SEQUENCE [LARGE SCALE GENOMIC DNA]</scope>
    <source>
        <strain evidence="3 4">YMD87</strain>
    </source>
</reference>
<evidence type="ECO:0000256" key="1">
    <source>
        <dbReference type="ARBA" id="ARBA00022676"/>
    </source>
</evidence>
<dbReference type="Proteomes" id="UP001241605">
    <property type="component" value="Chromosome"/>
</dbReference>